<sequence>MAAAWLLSPPSGHKISGGRLRPADEFRFPPRLPAGYIKPNRVTVAPGPFAFGPFPLALFYCRNKSERWVYIRVVYSAPRCFAHQQSSSVGNSATHNMADAHHFNEGNFFPAALTTSYRLIARVQLISC</sequence>
<protein>
    <submittedName>
        <fullName evidence="1">Uncharacterized protein</fullName>
    </submittedName>
</protein>
<gene>
    <name evidence="1" type="ORF">CCH79_00000667</name>
</gene>
<dbReference type="AlphaFoldDB" id="A0A315VU97"/>
<comment type="caution">
    <text evidence="1">The sequence shown here is derived from an EMBL/GenBank/DDBJ whole genome shotgun (WGS) entry which is preliminary data.</text>
</comment>
<accession>A0A315VU97</accession>
<evidence type="ECO:0000313" key="2">
    <source>
        <dbReference type="Proteomes" id="UP000250572"/>
    </source>
</evidence>
<dbReference type="Proteomes" id="UP000250572">
    <property type="component" value="Unassembled WGS sequence"/>
</dbReference>
<dbReference type="EMBL" id="NHOQ01001156">
    <property type="protein sequence ID" value="PWA26779.1"/>
    <property type="molecule type" value="Genomic_DNA"/>
</dbReference>
<organism evidence="1 2">
    <name type="scientific">Gambusia affinis</name>
    <name type="common">Western mosquitofish</name>
    <name type="synonym">Heterandria affinis</name>
    <dbReference type="NCBI Taxonomy" id="33528"/>
    <lineage>
        <taxon>Eukaryota</taxon>
        <taxon>Metazoa</taxon>
        <taxon>Chordata</taxon>
        <taxon>Craniata</taxon>
        <taxon>Vertebrata</taxon>
        <taxon>Euteleostomi</taxon>
        <taxon>Actinopterygii</taxon>
        <taxon>Neopterygii</taxon>
        <taxon>Teleostei</taxon>
        <taxon>Neoteleostei</taxon>
        <taxon>Acanthomorphata</taxon>
        <taxon>Ovalentaria</taxon>
        <taxon>Atherinomorphae</taxon>
        <taxon>Cyprinodontiformes</taxon>
        <taxon>Poeciliidae</taxon>
        <taxon>Poeciliinae</taxon>
        <taxon>Gambusia</taxon>
    </lineage>
</organism>
<keyword evidence="2" id="KW-1185">Reference proteome</keyword>
<proteinExistence type="predicted"/>
<reference evidence="1 2" key="1">
    <citation type="journal article" date="2018" name="G3 (Bethesda)">
        <title>A High-Quality Reference Genome for the Invasive Mosquitofish Gambusia affinis Using a Chicago Library.</title>
        <authorList>
            <person name="Hoffberg S.L."/>
            <person name="Troendle N.J."/>
            <person name="Glenn T.C."/>
            <person name="Mahmud O."/>
            <person name="Louha S."/>
            <person name="Chalopin D."/>
            <person name="Bennetzen J.L."/>
            <person name="Mauricio R."/>
        </authorList>
    </citation>
    <scope>NUCLEOTIDE SEQUENCE [LARGE SCALE GENOMIC DNA]</scope>
    <source>
        <strain evidence="1">NE01/NJP1002.9</strain>
        <tissue evidence="1">Muscle</tissue>
    </source>
</reference>
<evidence type="ECO:0000313" key="1">
    <source>
        <dbReference type="EMBL" id="PWA26779.1"/>
    </source>
</evidence>
<name>A0A315VU97_GAMAF</name>